<dbReference type="FunFam" id="1.10.287.70:FF:000066">
    <property type="entry name" value="Sodium leak channel non-selective protein"/>
    <property type="match status" value="1"/>
</dbReference>
<dbReference type="FunFam" id="1.20.120.350:FF:000034">
    <property type="entry name" value="Sodium leak channel non-selective protein"/>
    <property type="match status" value="1"/>
</dbReference>
<keyword evidence="4 7" id="KW-0472">Membrane</keyword>
<feature type="region of interest" description="Disordered" evidence="6">
    <location>
        <begin position="1112"/>
        <end position="1137"/>
    </location>
</feature>
<keyword evidence="5" id="KW-0175">Coiled coil</keyword>
<evidence type="ECO:0000256" key="4">
    <source>
        <dbReference type="ARBA" id="ARBA00023136"/>
    </source>
</evidence>
<comment type="subcellular location">
    <subcellularLocation>
        <location evidence="1">Membrane</location>
        <topology evidence="1">Multi-pass membrane protein</topology>
    </subcellularLocation>
</comment>
<dbReference type="PANTHER" id="PTHR46141">
    <property type="entry name" value="SODIUM LEAK CHANNEL NON-SELECTIVE PROTEIN"/>
    <property type="match status" value="1"/>
</dbReference>
<dbReference type="GO" id="GO:0005886">
    <property type="term" value="C:plasma membrane"/>
    <property type="evidence" value="ECO:0007669"/>
    <property type="project" value="TreeGrafter"/>
</dbReference>
<dbReference type="Gene3D" id="1.10.287.70">
    <property type="match status" value="3"/>
</dbReference>
<dbReference type="InterPro" id="IPR028823">
    <property type="entry name" value="NALCN"/>
</dbReference>
<name>A0A3B4AUG5_9GOBI</name>
<feature type="domain" description="Ion transport" evidence="8">
    <location>
        <begin position="392"/>
        <end position="668"/>
    </location>
</feature>
<keyword evidence="2 7" id="KW-0812">Transmembrane</keyword>
<evidence type="ECO:0000256" key="2">
    <source>
        <dbReference type="ARBA" id="ARBA00022692"/>
    </source>
</evidence>
<feature type="transmembrane region" description="Helical" evidence="7">
    <location>
        <begin position="883"/>
        <end position="902"/>
    </location>
</feature>
<keyword evidence="3 7" id="KW-1133">Transmembrane helix</keyword>
<feature type="transmembrane region" description="Helical" evidence="7">
    <location>
        <begin position="12"/>
        <end position="33"/>
    </location>
</feature>
<dbReference type="InterPro" id="IPR005821">
    <property type="entry name" value="Ion_trans_dom"/>
</dbReference>
<evidence type="ECO:0000313" key="9">
    <source>
        <dbReference type="Ensembl" id="ENSPMGP00000020832.1"/>
    </source>
</evidence>
<feature type="transmembrane region" description="Helical" evidence="7">
    <location>
        <begin position="813"/>
        <end position="835"/>
    </location>
</feature>
<feature type="transmembrane region" description="Helical" evidence="7">
    <location>
        <begin position="716"/>
        <end position="733"/>
    </location>
</feature>
<feature type="transmembrane region" description="Helical" evidence="7">
    <location>
        <begin position="386"/>
        <end position="410"/>
    </location>
</feature>
<dbReference type="InterPro" id="IPR027359">
    <property type="entry name" value="Volt_channel_dom_sf"/>
</dbReference>
<dbReference type="Gene3D" id="1.20.120.350">
    <property type="entry name" value="Voltage-gated potassium channels. Chain C"/>
    <property type="match status" value="2"/>
</dbReference>
<dbReference type="GO" id="GO:0032224">
    <property type="term" value="P:positive regulation of synaptic transmission, cholinergic"/>
    <property type="evidence" value="ECO:0007669"/>
    <property type="project" value="TreeGrafter"/>
</dbReference>
<evidence type="ECO:0000256" key="6">
    <source>
        <dbReference type="SAM" id="MobiDB-lite"/>
    </source>
</evidence>
<feature type="transmembrane region" description="Helical" evidence="7">
    <location>
        <begin position="842"/>
        <end position="863"/>
    </location>
</feature>
<evidence type="ECO:0000259" key="8">
    <source>
        <dbReference type="Pfam" id="PF00520"/>
    </source>
</evidence>
<feature type="coiled-coil region" evidence="5">
    <location>
        <begin position="303"/>
        <end position="332"/>
    </location>
</feature>
<dbReference type="STRING" id="409849.ENSPMGP00000020832"/>
<feature type="transmembrane region" description="Helical" evidence="7">
    <location>
        <begin position="745"/>
        <end position="763"/>
    </location>
</feature>
<feature type="domain" description="Ion transport" evidence="8">
    <location>
        <begin position="714"/>
        <end position="957"/>
    </location>
</feature>
<evidence type="ECO:0000256" key="1">
    <source>
        <dbReference type="ARBA" id="ARBA00004141"/>
    </source>
</evidence>
<feature type="transmembrane region" description="Helical" evidence="7">
    <location>
        <begin position="461"/>
        <end position="479"/>
    </location>
</feature>
<dbReference type="SUPFAM" id="SSF81324">
    <property type="entry name" value="Voltage-gated potassium channels"/>
    <property type="match status" value="3"/>
</dbReference>
<dbReference type="FunFam" id="1.10.287.70:FF:000060">
    <property type="entry name" value="Sodium leak channel non-selective protein"/>
    <property type="match status" value="1"/>
</dbReference>
<feature type="transmembrane region" description="Helical" evidence="7">
    <location>
        <begin position="639"/>
        <end position="662"/>
    </location>
</feature>
<evidence type="ECO:0000256" key="5">
    <source>
        <dbReference type="SAM" id="Coils"/>
    </source>
</evidence>
<dbReference type="GO" id="GO:0032230">
    <property type="term" value="P:positive regulation of synaptic transmission, GABAergic"/>
    <property type="evidence" value="ECO:0007669"/>
    <property type="project" value="TreeGrafter"/>
</dbReference>
<evidence type="ECO:0000256" key="3">
    <source>
        <dbReference type="ARBA" id="ARBA00022989"/>
    </source>
</evidence>
<dbReference type="Proteomes" id="UP000261520">
    <property type="component" value="Unplaced"/>
</dbReference>
<feature type="transmembrane region" description="Helical" evidence="7">
    <location>
        <begin position="75"/>
        <end position="104"/>
    </location>
</feature>
<dbReference type="FunFam" id="1.20.120.350:FF:000032">
    <property type="entry name" value="Sodium leak channel non-selective protein"/>
    <property type="match status" value="1"/>
</dbReference>
<dbReference type="Gene3D" id="1.10.238.10">
    <property type="entry name" value="EF-hand"/>
    <property type="match status" value="1"/>
</dbReference>
<feature type="transmembrane region" description="Helical" evidence="7">
    <location>
        <begin position="923"/>
        <end position="947"/>
    </location>
</feature>
<feature type="transmembrane region" description="Helical" evidence="7">
    <location>
        <begin position="784"/>
        <end position="807"/>
    </location>
</feature>
<reference evidence="9" key="1">
    <citation type="submission" date="2025-08" db="UniProtKB">
        <authorList>
            <consortium name="Ensembl"/>
        </authorList>
    </citation>
    <scope>IDENTIFICATION</scope>
</reference>
<dbReference type="GO" id="GO:0005261">
    <property type="term" value="F:monoatomic cation channel activity"/>
    <property type="evidence" value="ECO:0007669"/>
    <property type="project" value="InterPro"/>
</dbReference>
<keyword evidence="10" id="KW-1185">Reference proteome</keyword>
<dbReference type="FunFam" id="1.10.238.10:FF:000080">
    <property type="entry name" value="Sodium leak channel non-selective protein"/>
    <property type="match status" value="1"/>
</dbReference>
<feature type="domain" description="Ion transport" evidence="8">
    <location>
        <begin position="5"/>
        <end position="109"/>
    </location>
</feature>
<proteinExistence type="predicted"/>
<feature type="transmembrane region" description="Helical" evidence="7">
    <location>
        <begin position="522"/>
        <end position="545"/>
    </location>
</feature>
<sequence>VYKIFGPGKKLGSLVVFTASLLIVMSAISLQMFCFVEDLDRFTTFPRAFMSMFQILTQEGWIDVMDQTLVAVGRVWAPVVAIYFILYHLFATLILLSLFVAVILDNLELDEDLKKLKQLKQSEANADTKEKLPLRLRIFEKFPNRPQMVKISKLPSDFTVPRIRESFMKQFIDRQQQDTSCLFRRLPSASSSSCDHSKRSAIEDNKYIDQKLRRSIFSIRARNLLEKETTINKILRACTRQRMLSGSFEGQPAKERSILSVQHHIRQERRSLRHGSTSQRISRGKSLETLTQDHSSTVRYRNAQREDSEIKMIQEKKEQAEMKRKVQEEELRENHPYFDKPLFIVGREHRFRNFCRVIVRARFNASKTDPITGAVKNTKYHQLYDLLGLVTYLDWVMIVVTICSCISMMFESPFTRVMQVPTLQIAEYVFVIFMSLELNLKIMADGLFFTPTAVIRDFGGVMDIFIYLVSLIFLCWMPTDVPPESGAQLLMMLRCLRPLRIFKLVPQMRKVVREVLKGFKEIFLVSILLLTLMLVFASFGVQLFAGKLAKCNDPTILLREDCNGIFRINVSVSKNLNLKLKIGEKKPGFWVPRVWANPRNFNFDNVGNAMLALFEVLSLKGWVEVRDVIIHRVGPIHGIYIHVFVFLGCMIGLTLFVGVVIANFNENKGTALLTVDQRRWEDLKSRLKIAQPLHLPPRPENGGFRAKMYDITQHPFFKRGIAVLVLAQSVLLSVKWDVDDLKVTFPLATMSVVFTFIFVLEVTMKLIAMSPAGYWQSRRNRYDLLVTSLGVIWIILHFALLNAYTYMMGTCVIVFRFFTICGKHVTLKMLLLTVVVSMYKSFFIIVGMFLLLLCYAFAGVVLFGTNYTLFIHALFTLTAEETLFFYFSLFTGMPTSPLLVQAPFCTPDKHRYWETDCGNYAGALIYFCSFYVIIAYIMLNLLVAIIVENFSLFYSTEEDQLLSYNDLRHFQIIWNMVDDKREGVIPTSRVKFLLRLLRGRLEVDLDKDKLLFKHMCYEMERLHNGGDVTFHDVLSMLSYRSVDIRKSLQLEELLAREQLEYTIEEEVAKQTIRMWLKKCLKRIRAKQQQSCSIIHSLRESQQQELSRFLNPPSIETTVPSEDHNANNTDNPSQPELSGLQQLLSPTLSDRGGYRQDSSDMGKPQRKLGQWRLPAGLSASSYTQVEMFILLLTQIHVCSVCVCDLLGRTSVKSIVCKMNPVRDEASSGSEVKKWWTRQLTVESDESGDDLIDI</sequence>
<organism evidence="9 10">
    <name type="scientific">Periophthalmus magnuspinnatus</name>
    <dbReference type="NCBI Taxonomy" id="409849"/>
    <lineage>
        <taxon>Eukaryota</taxon>
        <taxon>Metazoa</taxon>
        <taxon>Chordata</taxon>
        <taxon>Craniata</taxon>
        <taxon>Vertebrata</taxon>
        <taxon>Euteleostomi</taxon>
        <taxon>Actinopterygii</taxon>
        <taxon>Neopterygii</taxon>
        <taxon>Teleostei</taxon>
        <taxon>Neoteleostei</taxon>
        <taxon>Acanthomorphata</taxon>
        <taxon>Gobiaria</taxon>
        <taxon>Gobiiformes</taxon>
        <taxon>Gobioidei</taxon>
        <taxon>Gobiidae</taxon>
        <taxon>Oxudercinae</taxon>
        <taxon>Periophthalmus</taxon>
    </lineage>
</organism>
<reference evidence="9" key="2">
    <citation type="submission" date="2025-09" db="UniProtKB">
        <authorList>
            <consortium name="Ensembl"/>
        </authorList>
    </citation>
    <scope>IDENTIFICATION</scope>
</reference>
<dbReference type="AlphaFoldDB" id="A0A3B4AUG5"/>
<dbReference type="PANTHER" id="PTHR46141:SF1">
    <property type="entry name" value="SODIUM LEAK CHANNEL NALCN"/>
    <property type="match status" value="1"/>
</dbReference>
<protein>
    <recommendedName>
        <fullName evidence="8">Ion transport domain-containing protein</fullName>
    </recommendedName>
</protein>
<evidence type="ECO:0000256" key="7">
    <source>
        <dbReference type="SAM" id="Phobius"/>
    </source>
</evidence>
<dbReference type="Ensembl" id="ENSPMGT00000022210.1">
    <property type="protein sequence ID" value="ENSPMGP00000020832.1"/>
    <property type="gene ID" value="ENSPMGG00000015811.1"/>
</dbReference>
<evidence type="ECO:0000313" key="10">
    <source>
        <dbReference type="Proteomes" id="UP000261520"/>
    </source>
</evidence>
<feature type="compositionally biased region" description="Polar residues" evidence="6">
    <location>
        <begin position="1113"/>
        <end position="1137"/>
    </location>
</feature>
<accession>A0A3B4AUG5</accession>
<dbReference type="Pfam" id="PF00520">
    <property type="entry name" value="Ion_trans"/>
    <property type="match status" value="3"/>
</dbReference>